<dbReference type="GeneID" id="58716339"/>
<reference evidence="3 4" key="1">
    <citation type="submission" date="2014-05" db="EMBL/GenBank/DDBJ databases">
        <title>Novel Listeriaceae from food processing environments.</title>
        <authorList>
            <person name="den Bakker H.C."/>
        </authorList>
    </citation>
    <scope>NUCLEOTIDE SEQUENCE [LARGE SCALE GENOMIC DNA]</scope>
    <source>
        <strain evidence="3 4">FSL A5-0281</strain>
    </source>
</reference>
<dbReference type="PANTHER" id="PTHR43000">
    <property type="entry name" value="DTDP-D-GLUCOSE 4,6-DEHYDRATASE-RELATED"/>
    <property type="match status" value="1"/>
</dbReference>
<dbReference type="InterPro" id="IPR036291">
    <property type="entry name" value="NAD(P)-bd_dom_sf"/>
</dbReference>
<organism evidence="3 4">
    <name type="scientific">Listeria booriae</name>
    <dbReference type="NCBI Taxonomy" id="1552123"/>
    <lineage>
        <taxon>Bacteria</taxon>
        <taxon>Bacillati</taxon>
        <taxon>Bacillota</taxon>
        <taxon>Bacilli</taxon>
        <taxon>Bacillales</taxon>
        <taxon>Listeriaceae</taxon>
        <taxon>Listeria</taxon>
    </lineage>
</organism>
<dbReference type="SUPFAM" id="SSF51735">
    <property type="entry name" value="NAD(P)-binding Rossmann-fold domains"/>
    <property type="match status" value="1"/>
</dbReference>
<dbReference type="RefSeq" id="WP_036083959.1">
    <property type="nucleotide sequence ID" value="NZ_CBCSHQ010000001.1"/>
</dbReference>
<sequence length="319" mass="35957">MRKKRFLITGGCGFIGSQVLKNLIKTPHEIFVIDNLSTGDWSWILERRIDLKICDIRSKDALNYIANVAPHYVIHLAAQTDIPTSIEQQQLDADINILGTLNVLLACKKVANFERFVFASSAAVYGNNTDLPLNEESQKQPQSPYGMSKSMCEQYLSLNENMDGFPYCALRFANVYGNKPLAKKDVISNFWDKLAHQKAPTIFGSGKQTRDFIFVEDIAEALILAIDIKKSGVYNVSTNEQTSINEVFQNISNLLQIELDPVRKAPRLGDVYNSCLSNQKFKEATGWEPTYILQTGLEKLREIKMKETLHATKNSDVVI</sequence>
<keyword evidence="4" id="KW-1185">Reference proteome</keyword>
<name>A0A099WH98_9LIST</name>
<comment type="similarity">
    <text evidence="1">Belongs to the NAD(P)-dependent epimerase/dehydratase family.</text>
</comment>
<dbReference type="STRING" id="1552123.EP57_02675"/>
<evidence type="ECO:0000259" key="2">
    <source>
        <dbReference type="Pfam" id="PF01370"/>
    </source>
</evidence>
<dbReference type="OrthoDB" id="181047at2"/>
<proteinExistence type="inferred from homology"/>
<dbReference type="eggNOG" id="COG1087">
    <property type="taxonomic scope" value="Bacteria"/>
</dbReference>
<evidence type="ECO:0000256" key="1">
    <source>
        <dbReference type="ARBA" id="ARBA00007637"/>
    </source>
</evidence>
<gene>
    <name evidence="3" type="ORF">EP57_02675</name>
</gene>
<comment type="caution">
    <text evidence="3">The sequence shown here is derived from an EMBL/GenBank/DDBJ whole genome shotgun (WGS) entry which is preliminary data.</text>
</comment>
<feature type="domain" description="NAD-dependent epimerase/dehydratase" evidence="2">
    <location>
        <begin position="7"/>
        <end position="236"/>
    </location>
</feature>
<evidence type="ECO:0000313" key="3">
    <source>
        <dbReference type="EMBL" id="KGL43500.1"/>
    </source>
</evidence>
<evidence type="ECO:0000313" key="4">
    <source>
        <dbReference type="Proteomes" id="UP000029844"/>
    </source>
</evidence>
<protein>
    <recommendedName>
        <fullName evidence="2">NAD-dependent epimerase/dehydratase domain-containing protein</fullName>
    </recommendedName>
</protein>
<dbReference type="Pfam" id="PF01370">
    <property type="entry name" value="Epimerase"/>
    <property type="match status" value="1"/>
</dbReference>
<dbReference type="Gene3D" id="3.40.50.720">
    <property type="entry name" value="NAD(P)-binding Rossmann-like Domain"/>
    <property type="match status" value="1"/>
</dbReference>
<dbReference type="InterPro" id="IPR001509">
    <property type="entry name" value="Epimerase_deHydtase"/>
</dbReference>
<dbReference type="AlphaFoldDB" id="A0A099WH98"/>
<dbReference type="Proteomes" id="UP000029844">
    <property type="component" value="Unassembled WGS sequence"/>
</dbReference>
<accession>A0A099WH98</accession>
<dbReference type="EMBL" id="JNFA01000005">
    <property type="protein sequence ID" value="KGL43500.1"/>
    <property type="molecule type" value="Genomic_DNA"/>
</dbReference>